<organism evidence="1 2">
    <name type="scientific">Stylophora pistillata</name>
    <name type="common">Smooth cauliflower coral</name>
    <dbReference type="NCBI Taxonomy" id="50429"/>
    <lineage>
        <taxon>Eukaryota</taxon>
        <taxon>Metazoa</taxon>
        <taxon>Cnidaria</taxon>
        <taxon>Anthozoa</taxon>
        <taxon>Hexacorallia</taxon>
        <taxon>Scleractinia</taxon>
        <taxon>Astrocoeniina</taxon>
        <taxon>Pocilloporidae</taxon>
        <taxon>Stylophora</taxon>
    </lineage>
</organism>
<comment type="caution">
    <text evidence="1">The sequence shown here is derived from an EMBL/GenBank/DDBJ whole genome shotgun (WGS) entry which is preliminary data.</text>
</comment>
<sequence>MPKTNTQCHEYQSSGYHESLAPAGWRNDIDSSETYSVTNVKSDDGAHGALSANHQASILTQKAEARNYYAGGKHRLLRMVPFVDIFHQGKWLVPRTERDLKFYLNPVALYFNGEASPGAEQVRQHVDDISLNFYVCLVSLNPSVYDNAMSIITKTPAKYPVIRTEMRQFPLDNAATYKEIINPFNGKIPQRIVMGILAATAFNGQYNKDPFAFGQFGVEWVKQIWNGEEYPYETMQLNTGNGYRNMMGYHRFLEATGCLFRKGGNMVRASNWGHGKNCTLFAWSNVATGRHDDPILLPKEAGFINIHLKCAAQTANRTIVIYSEYESMVEIDGFKGGVSMDVN</sequence>
<proteinExistence type="predicted"/>
<evidence type="ECO:0000313" key="1">
    <source>
        <dbReference type="EMBL" id="PFX23635.1"/>
    </source>
</evidence>
<gene>
    <name evidence="1" type="primary">F54H12.2</name>
    <name evidence="1" type="ORF">AWC38_SpisGene11819</name>
</gene>
<dbReference type="OrthoDB" id="5990108at2759"/>
<protein>
    <submittedName>
        <fullName evidence="1">Uncharacterized protein F54H12.2</fullName>
    </submittedName>
</protein>
<evidence type="ECO:0000313" key="2">
    <source>
        <dbReference type="Proteomes" id="UP000225706"/>
    </source>
</evidence>
<dbReference type="AlphaFoldDB" id="A0A2B4S585"/>
<reference evidence="2" key="1">
    <citation type="journal article" date="2017" name="bioRxiv">
        <title>Comparative analysis of the genomes of Stylophora pistillata and Acropora digitifera provides evidence for extensive differences between species of corals.</title>
        <authorList>
            <person name="Voolstra C.R."/>
            <person name="Li Y."/>
            <person name="Liew Y.J."/>
            <person name="Baumgarten S."/>
            <person name="Zoccola D."/>
            <person name="Flot J.-F."/>
            <person name="Tambutte S."/>
            <person name="Allemand D."/>
            <person name="Aranda M."/>
        </authorList>
    </citation>
    <scope>NUCLEOTIDE SEQUENCE [LARGE SCALE GENOMIC DNA]</scope>
</reference>
<accession>A0A2B4S585</accession>
<dbReference type="EMBL" id="LSMT01000201">
    <property type="protein sequence ID" value="PFX23635.1"/>
    <property type="molecule type" value="Genomic_DNA"/>
</dbReference>
<dbReference type="Proteomes" id="UP000225706">
    <property type="component" value="Unassembled WGS sequence"/>
</dbReference>
<keyword evidence="2" id="KW-1185">Reference proteome</keyword>
<name>A0A2B4S585_STYPI</name>